<feature type="region of interest" description="Disordered" evidence="7">
    <location>
        <begin position="115"/>
        <end position="138"/>
    </location>
</feature>
<dbReference type="InterPro" id="IPR002524">
    <property type="entry name" value="Cation_efflux"/>
</dbReference>
<dbReference type="InterPro" id="IPR019734">
    <property type="entry name" value="TPR_rpt"/>
</dbReference>
<evidence type="ECO:0000313" key="10">
    <source>
        <dbReference type="EMBL" id="OLP75562.1"/>
    </source>
</evidence>
<dbReference type="GO" id="GO:0016020">
    <property type="term" value="C:membrane"/>
    <property type="evidence" value="ECO:0007669"/>
    <property type="project" value="UniProtKB-SubCell"/>
</dbReference>
<dbReference type="OrthoDB" id="298012at2759"/>
<dbReference type="SUPFAM" id="SSF48452">
    <property type="entry name" value="TPR-like"/>
    <property type="match status" value="1"/>
</dbReference>
<reference evidence="10 11" key="1">
    <citation type="submission" date="2016-02" db="EMBL/GenBank/DDBJ databases">
        <title>Genome analysis of coral dinoflagellate symbionts highlights evolutionary adaptations to a symbiotic lifestyle.</title>
        <authorList>
            <person name="Aranda M."/>
            <person name="Li Y."/>
            <person name="Liew Y.J."/>
            <person name="Baumgarten S."/>
            <person name="Simakov O."/>
            <person name="Wilson M."/>
            <person name="Piel J."/>
            <person name="Ashoor H."/>
            <person name="Bougouffa S."/>
            <person name="Bajic V.B."/>
            <person name="Ryu T."/>
            <person name="Ravasi T."/>
            <person name="Bayer T."/>
            <person name="Micklem G."/>
            <person name="Kim H."/>
            <person name="Bhak J."/>
            <person name="Lajeunesse T.C."/>
            <person name="Voolstra C.R."/>
        </authorList>
    </citation>
    <scope>NUCLEOTIDE SEQUENCE [LARGE SCALE GENOMIC DNA]</scope>
    <source>
        <strain evidence="10 11">CCMP2467</strain>
    </source>
</reference>
<feature type="region of interest" description="Disordered" evidence="7">
    <location>
        <begin position="712"/>
        <end position="742"/>
    </location>
</feature>
<dbReference type="EMBL" id="LSRX01002405">
    <property type="protein sequence ID" value="OLP75562.1"/>
    <property type="molecule type" value="Genomic_DNA"/>
</dbReference>
<evidence type="ECO:0000256" key="2">
    <source>
        <dbReference type="ARBA" id="ARBA00022448"/>
    </source>
</evidence>
<keyword evidence="11" id="KW-1185">Reference proteome</keyword>
<feature type="compositionally biased region" description="Polar residues" evidence="7">
    <location>
        <begin position="1133"/>
        <end position="1142"/>
    </location>
</feature>
<evidence type="ECO:0000313" key="11">
    <source>
        <dbReference type="Proteomes" id="UP000186817"/>
    </source>
</evidence>
<dbReference type="NCBIfam" id="TIGR01297">
    <property type="entry name" value="CDF"/>
    <property type="match status" value="1"/>
</dbReference>
<evidence type="ECO:0000256" key="7">
    <source>
        <dbReference type="SAM" id="MobiDB-lite"/>
    </source>
</evidence>
<sequence length="1324" mass="143375">MSELKGEAIKVTLLGFTFNCLLGVLQYFAGNYCNSAALTSDAIHTLTDSLSDIITLCVVQLAIGPATPSFPFGRGKLDSLAALGVSGIMMGTGISAMRFSTTLFLEAMGDLGGDEHHGAGAHNDSHGHSHVHGHGHSSPILENGHVNEVAVGTCLVTIAGKEALYHITRRAADRLHSSVLLANAWHHRSDALSSGLVLLGVLGRMFVHSAFDPVAGALVSTVIIRVAFGIGRRSVAELLDMQLPKHELQELKEALKAAAAALEPRQPPVEVQQLLGRRAGPDVHLEALLTSDWRAMSAQQLAQLETSLLSELHLGGHRMVRSLRARPTLDLAGGLLEQQQVSKKSLCNLCFSACGELPSRARHCVSALRFRLIADVEGSRVAKAHPQVAQASPEPAAVEPQCAELAASLSILVDPRRFLKSVFFAWGAVSFAQRTRLCSAKTEGWYGVLECGVVFVAQELRAPMFSPEMLKTAQGMMANMSPEDMQRMTQMAANMDPSVMALRLTEGMMKNMGGNVPAMDSGQMQEQMKRMGQMSPDELKSKPYNASMQLKNEGNDHIKAQKYSDALRAYSKALENLKPFAGDDISQLRLSLMLNSAMCHLKQSDPARCVEVCEEALQINSQSVKALFRRGLARVDLGQLAEGVADIKPEPDQFAAKLSPDDTGLVEGHVLAMGQRGAVLQDKTIASELQRVEKDCMGKGVSSEAIDAAQQKVEEAATKGSSASSASSPSTSFPSAGGQNVEQAMEQISKNPEMVSQATEMMKNMSPEDIERMMASAPLPPGVDKETARKRMEAVSKNPEMLKTAMDTLSSMPEEERKRMLQSAAAGSGGAVNWQNRDLMKDPGAMKSAMAAASAMGQGSGPEARRRSEEERFLGAPLAAEADLMKKMTENPEMMLCRTCTLCHGSCTERPVLPGQPACYLRMDAMTSMMKNIPPEQMQKMMDMSMKMKSGGDGTQDPSQMLNDPEMMKAAEEMMKNMSPEALQSMAKSAGMEDGAVPMPLSPACFWLAANFTTCRSNFCSFEFGHRCDTAMALELQYKFTFIDVDEQDPAEAQHARSRSCPPTAGRHSAMDTGMDAHEEEKAMRGYVLMLKQKQGDAGFAKALQKADSPFGSVLDASPASTAAPESEGDWSPGQSTNTDDSPATFMEGTPRSSSLDRRVAELLPSHGSLGHPEVCRRPCIYFLAGHCENGNACAYCHLPHMEKTPKLDKRQRTIIQGLSRRELLALVLEFCRTKAEQVGFLEEASEVLGMLEAESASTRALPASISDRDIRNLHKTLARMNFSNLIGLVKHQSPSRPGNASESSEQLMGALERLRMHFLPLPM</sequence>
<evidence type="ECO:0000256" key="6">
    <source>
        <dbReference type="PROSITE-ProRule" id="PRU00723"/>
    </source>
</evidence>
<dbReference type="PANTHER" id="PTHR43840:SF15">
    <property type="entry name" value="MITOCHONDRIAL METAL TRANSPORTER 1-RELATED"/>
    <property type="match status" value="1"/>
</dbReference>
<keyword evidence="6" id="KW-0862">Zinc</keyword>
<feature type="compositionally biased region" description="Basic and acidic residues" evidence="7">
    <location>
        <begin position="115"/>
        <end position="127"/>
    </location>
</feature>
<organism evidence="10 11">
    <name type="scientific">Symbiodinium microadriaticum</name>
    <name type="common">Dinoflagellate</name>
    <name type="synonym">Zooxanthella microadriatica</name>
    <dbReference type="NCBI Taxonomy" id="2951"/>
    <lineage>
        <taxon>Eukaryota</taxon>
        <taxon>Sar</taxon>
        <taxon>Alveolata</taxon>
        <taxon>Dinophyceae</taxon>
        <taxon>Suessiales</taxon>
        <taxon>Symbiodiniaceae</taxon>
        <taxon>Symbiodinium</taxon>
    </lineage>
</organism>
<dbReference type="InterPro" id="IPR058533">
    <property type="entry name" value="Cation_efflux_TM"/>
</dbReference>
<keyword evidence="5 8" id="KW-0472">Membrane</keyword>
<feature type="zinc finger region" description="C3H1-type" evidence="6">
    <location>
        <begin position="1174"/>
        <end position="1201"/>
    </location>
</feature>
<evidence type="ECO:0000256" key="3">
    <source>
        <dbReference type="ARBA" id="ARBA00022692"/>
    </source>
</evidence>
<evidence type="ECO:0000256" key="5">
    <source>
        <dbReference type="ARBA" id="ARBA00023136"/>
    </source>
</evidence>
<dbReference type="PANTHER" id="PTHR43840">
    <property type="entry name" value="MITOCHONDRIAL METAL TRANSPORTER 1-RELATED"/>
    <property type="match status" value="1"/>
</dbReference>
<keyword evidence="4 8" id="KW-1133">Transmembrane helix</keyword>
<proteinExistence type="predicted"/>
<name>A0A1Q9BY01_SYMMI</name>
<dbReference type="InterPro" id="IPR050291">
    <property type="entry name" value="CDF_Transporter"/>
</dbReference>
<keyword evidence="2" id="KW-0813">Transport</keyword>
<dbReference type="Gene3D" id="1.20.1510.10">
    <property type="entry name" value="Cation efflux protein transmembrane domain"/>
    <property type="match status" value="1"/>
</dbReference>
<dbReference type="InterPro" id="IPR027469">
    <property type="entry name" value="Cation_efflux_TMD_sf"/>
</dbReference>
<gene>
    <name evidence="10" type="primary">MTPC1</name>
    <name evidence="10" type="ORF">AK812_SmicGene44622</name>
</gene>
<keyword evidence="3 8" id="KW-0812">Transmembrane</keyword>
<dbReference type="GO" id="GO:0008270">
    <property type="term" value="F:zinc ion binding"/>
    <property type="evidence" value="ECO:0007669"/>
    <property type="project" value="UniProtKB-KW"/>
</dbReference>
<dbReference type="SUPFAM" id="SSF161111">
    <property type="entry name" value="Cation efflux protein transmembrane domain-like"/>
    <property type="match status" value="1"/>
</dbReference>
<comment type="subcellular location">
    <subcellularLocation>
        <location evidence="1">Membrane</location>
        <topology evidence="1">Multi-pass membrane protein</topology>
    </subcellularLocation>
</comment>
<keyword evidence="6" id="KW-0863">Zinc-finger</keyword>
<evidence type="ECO:0000256" key="4">
    <source>
        <dbReference type="ARBA" id="ARBA00022989"/>
    </source>
</evidence>
<dbReference type="Pfam" id="PF01545">
    <property type="entry name" value="Cation_efflux"/>
    <property type="match status" value="1"/>
</dbReference>
<feature type="region of interest" description="Disordered" evidence="7">
    <location>
        <begin position="1114"/>
        <end position="1155"/>
    </location>
</feature>
<dbReference type="Proteomes" id="UP000186817">
    <property type="component" value="Unassembled WGS sequence"/>
</dbReference>
<evidence type="ECO:0000256" key="8">
    <source>
        <dbReference type="SAM" id="Phobius"/>
    </source>
</evidence>
<dbReference type="SMART" id="SM00028">
    <property type="entry name" value="TPR"/>
    <property type="match status" value="2"/>
</dbReference>
<evidence type="ECO:0000259" key="9">
    <source>
        <dbReference type="PROSITE" id="PS50103"/>
    </source>
</evidence>
<feature type="region of interest" description="Disordered" evidence="7">
    <location>
        <begin position="1051"/>
        <end position="1071"/>
    </location>
</feature>
<dbReference type="Gene3D" id="1.25.40.10">
    <property type="entry name" value="Tetratricopeptide repeat domain"/>
    <property type="match status" value="1"/>
</dbReference>
<feature type="compositionally biased region" description="Low complexity" evidence="7">
    <location>
        <begin position="718"/>
        <end position="737"/>
    </location>
</feature>
<dbReference type="GO" id="GO:0008324">
    <property type="term" value="F:monoatomic cation transmembrane transporter activity"/>
    <property type="evidence" value="ECO:0007669"/>
    <property type="project" value="InterPro"/>
</dbReference>
<feature type="compositionally biased region" description="Low complexity" evidence="7">
    <location>
        <begin position="1117"/>
        <end position="1126"/>
    </location>
</feature>
<protein>
    <submittedName>
        <fullName evidence="10">Metal tolerance protein C1</fullName>
    </submittedName>
</protein>
<feature type="domain" description="C3H1-type" evidence="9">
    <location>
        <begin position="1174"/>
        <end position="1201"/>
    </location>
</feature>
<keyword evidence="6" id="KW-0479">Metal-binding</keyword>
<comment type="caution">
    <text evidence="10">The sequence shown here is derived from an EMBL/GenBank/DDBJ whole genome shotgun (WGS) entry which is preliminary data.</text>
</comment>
<feature type="transmembrane region" description="Helical" evidence="8">
    <location>
        <begin position="12"/>
        <end position="29"/>
    </location>
</feature>
<dbReference type="InterPro" id="IPR011990">
    <property type="entry name" value="TPR-like_helical_dom_sf"/>
</dbReference>
<dbReference type="InterPro" id="IPR000571">
    <property type="entry name" value="Znf_CCCH"/>
</dbReference>
<accession>A0A1Q9BY01</accession>
<evidence type="ECO:0000256" key="1">
    <source>
        <dbReference type="ARBA" id="ARBA00004141"/>
    </source>
</evidence>
<dbReference type="PROSITE" id="PS50103">
    <property type="entry name" value="ZF_C3H1"/>
    <property type="match status" value="1"/>
</dbReference>